<gene>
    <name evidence="7" type="ORF">SBRCBS47491_001164</name>
</gene>
<dbReference type="SMART" id="SM00066">
    <property type="entry name" value="GAL4"/>
    <property type="match status" value="1"/>
</dbReference>
<dbReference type="PANTHER" id="PTHR47840">
    <property type="entry name" value="ZN(II)2CYS6 TRANSCRIPTION FACTOR (EUROFUNG)-RELATED"/>
    <property type="match status" value="1"/>
</dbReference>
<dbReference type="SUPFAM" id="SSF57701">
    <property type="entry name" value="Zn2/Cys6 DNA-binding domain"/>
    <property type="match status" value="1"/>
</dbReference>
<dbReference type="PROSITE" id="PS50048">
    <property type="entry name" value="ZN2_CY6_FUNGAL_2"/>
    <property type="match status" value="1"/>
</dbReference>
<dbReference type="CDD" id="cd00067">
    <property type="entry name" value="GAL4"/>
    <property type="match status" value="1"/>
</dbReference>
<dbReference type="InterPro" id="IPR001138">
    <property type="entry name" value="Zn2Cys6_DnaBD"/>
</dbReference>
<dbReference type="PANTHER" id="PTHR47840:SF1">
    <property type="entry name" value="ZN(II)2CYS6 TRANSCRIPTION FACTOR (EUROFUNG)"/>
    <property type="match status" value="1"/>
</dbReference>
<evidence type="ECO:0000313" key="7">
    <source>
        <dbReference type="EMBL" id="CAK7211555.1"/>
    </source>
</evidence>
<dbReference type="InterPro" id="IPR007219">
    <property type="entry name" value="XnlR_reg_dom"/>
</dbReference>
<feature type="compositionally biased region" description="Low complexity" evidence="5">
    <location>
        <begin position="16"/>
        <end position="38"/>
    </location>
</feature>
<feature type="compositionally biased region" description="Low complexity" evidence="5">
    <location>
        <begin position="51"/>
        <end position="82"/>
    </location>
</feature>
<dbReference type="Pfam" id="PF00172">
    <property type="entry name" value="Zn_clus"/>
    <property type="match status" value="1"/>
</dbReference>
<evidence type="ECO:0000313" key="8">
    <source>
        <dbReference type="Proteomes" id="UP001642406"/>
    </source>
</evidence>
<dbReference type="CDD" id="cd12148">
    <property type="entry name" value="fungal_TF_MHR"/>
    <property type="match status" value="1"/>
</dbReference>
<evidence type="ECO:0000259" key="6">
    <source>
        <dbReference type="PROSITE" id="PS50048"/>
    </source>
</evidence>
<protein>
    <recommendedName>
        <fullName evidence="6">Zn(2)-C6 fungal-type domain-containing protein</fullName>
    </recommendedName>
</protein>
<feature type="region of interest" description="Disordered" evidence="5">
    <location>
        <begin position="719"/>
        <end position="753"/>
    </location>
</feature>
<proteinExistence type="predicted"/>
<evidence type="ECO:0000256" key="2">
    <source>
        <dbReference type="ARBA" id="ARBA00023015"/>
    </source>
</evidence>
<evidence type="ECO:0000256" key="1">
    <source>
        <dbReference type="ARBA" id="ARBA00022723"/>
    </source>
</evidence>
<dbReference type="Proteomes" id="UP001642406">
    <property type="component" value="Unassembled WGS sequence"/>
</dbReference>
<keyword evidence="1" id="KW-0479">Metal-binding</keyword>
<feature type="region of interest" description="Disordered" evidence="5">
    <location>
        <begin position="1"/>
        <end position="94"/>
    </location>
</feature>
<keyword evidence="2" id="KW-0805">Transcription regulation</keyword>
<accession>A0ABP0AWA3</accession>
<dbReference type="SMART" id="SM00906">
    <property type="entry name" value="Fungal_trans"/>
    <property type="match status" value="1"/>
</dbReference>
<dbReference type="EMBL" id="CAWUHC010000006">
    <property type="protein sequence ID" value="CAK7211555.1"/>
    <property type="molecule type" value="Genomic_DNA"/>
</dbReference>
<dbReference type="Gene3D" id="4.10.240.10">
    <property type="entry name" value="Zn(2)-C6 fungal-type DNA-binding domain"/>
    <property type="match status" value="1"/>
</dbReference>
<keyword evidence="3" id="KW-0804">Transcription</keyword>
<feature type="region of interest" description="Disordered" evidence="5">
    <location>
        <begin position="936"/>
        <end position="955"/>
    </location>
</feature>
<keyword evidence="4" id="KW-0539">Nucleus</keyword>
<evidence type="ECO:0000256" key="5">
    <source>
        <dbReference type="SAM" id="MobiDB-lite"/>
    </source>
</evidence>
<dbReference type="InterPro" id="IPR036864">
    <property type="entry name" value="Zn2-C6_fun-type_DNA-bd_sf"/>
</dbReference>
<reference evidence="7 8" key="1">
    <citation type="submission" date="2024-01" db="EMBL/GenBank/DDBJ databases">
        <authorList>
            <person name="Allen C."/>
            <person name="Tagirdzhanova G."/>
        </authorList>
    </citation>
    <scope>NUCLEOTIDE SEQUENCE [LARGE SCALE GENOMIC DNA]</scope>
</reference>
<evidence type="ECO:0000256" key="3">
    <source>
        <dbReference type="ARBA" id="ARBA00023163"/>
    </source>
</evidence>
<feature type="domain" description="Zn(2)-C6 fungal-type" evidence="6">
    <location>
        <begin position="102"/>
        <end position="136"/>
    </location>
</feature>
<dbReference type="PROSITE" id="PS00463">
    <property type="entry name" value="ZN2_CY6_FUNGAL_1"/>
    <property type="match status" value="1"/>
</dbReference>
<keyword evidence="8" id="KW-1185">Reference proteome</keyword>
<organism evidence="7 8">
    <name type="scientific">Sporothrix bragantina</name>
    <dbReference type="NCBI Taxonomy" id="671064"/>
    <lineage>
        <taxon>Eukaryota</taxon>
        <taxon>Fungi</taxon>
        <taxon>Dikarya</taxon>
        <taxon>Ascomycota</taxon>
        <taxon>Pezizomycotina</taxon>
        <taxon>Sordariomycetes</taxon>
        <taxon>Sordariomycetidae</taxon>
        <taxon>Ophiostomatales</taxon>
        <taxon>Ophiostomataceae</taxon>
        <taxon>Sporothrix</taxon>
    </lineage>
</organism>
<comment type="caution">
    <text evidence="7">The sequence shown here is derived from an EMBL/GenBank/DDBJ whole genome shotgun (WGS) entry which is preliminary data.</text>
</comment>
<sequence>MPPRTNRPPGASGLETQAEASQASTAKAAKQAGTATKAVAKRARGRRETDATSTTARSSAPGSSTLPATTSSTIVFSDDSSSPADIPAVPTKRRKLRKGTFSCIECKRRKVRCQFARQTIDDGGACLSCQKHGTPCIGQEYAAPSPPPRHSPDSLEQNRYNDVGERIAQVEALVGQLVRQRVAKGFHTSDSVLRPHRNREDDSGDYDETADAFDREIESVLQQDAHCFSHWVHDRFMSSTTPRFLQRSPSPTMVLSRRRLNHVAEVDDSDTDDKAYRDGTSLGMSASMQMRFQIKQLEKELIANRLLFPAKPSVVTGPLEHQDLNKQLQSLLPTIDNAMRIMNRGALFTLRRYRAFLTPDIYKLKASPFQKRDTGHPVLLARELIQLAVCLQMMHKDSNLTDFGLPGGSPWETADRYFEVASNLVTSQDTMVTSQEGLESLLLQAFFKVNKGDIRGAWMTLRRALGIAQLIGLPPPSWSNQPMSLHFVWTRLIFSERFISLMLGLPSSIVEDHYRSSLSPHSSSPIDWTDNLVNLAQDLERLHAVIIPRIAARNDRLNQFAHSPHYYSDKHQFALHDDYRDTRDIDYAFQQAAQTLPTKWWAIPDLGNEKIQWAEQIEETARLMAQAKHYYFLVLLHLPYLTDRRPGFLPVKPPQPMDPDVASQFVFNNEKTTNSAEESDEVNFREFGAPTEHDPKATPVTEDIAFAFGINSTLAKRVTAEKATETANRARLPHRQPSTSPSPPSNSSSTLAATSPPVYTLAMASAITTPALPGPLDTTFSRLGALGAAREVLSRFMVFRHCLTVISRCHAFDFEAFVASFAIVLTHIDAHARGRDNVIHYQRPSDLNLVDKAVVLMEELSKITKEPPNTARADILQRLLAVESDAAAGGRYEIWTEEGTLGKGDGWVTNDINSQIQTLSVPFFGTIHIKRLSPLEANSGPKNGENRAEATWCNK</sequence>
<evidence type="ECO:0000256" key="4">
    <source>
        <dbReference type="ARBA" id="ARBA00023242"/>
    </source>
</evidence>
<name>A0ABP0AWA3_9PEZI</name>